<feature type="compositionally biased region" description="Low complexity" evidence="1">
    <location>
        <begin position="90"/>
        <end position="101"/>
    </location>
</feature>
<name>A0A6P8JFX4_ACTTE</name>
<feature type="compositionally biased region" description="Basic residues" evidence="1">
    <location>
        <begin position="1144"/>
        <end position="1162"/>
    </location>
</feature>
<dbReference type="OrthoDB" id="5990708at2759"/>
<feature type="region of interest" description="Disordered" evidence="1">
    <location>
        <begin position="64"/>
        <end position="137"/>
    </location>
</feature>
<accession>A0A6P8JFX4</accession>
<evidence type="ECO:0000313" key="3">
    <source>
        <dbReference type="RefSeq" id="XP_031575200.1"/>
    </source>
</evidence>
<feature type="region of interest" description="Disordered" evidence="1">
    <location>
        <begin position="778"/>
        <end position="808"/>
    </location>
</feature>
<feature type="compositionally biased region" description="Basic residues" evidence="1">
    <location>
        <begin position="986"/>
        <end position="998"/>
    </location>
</feature>
<feature type="compositionally biased region" description="Basic and acidic residues" evidence="1">
    <location>
        <begin position="1124"/>
        <end position="1143"/>
    </location>
</feature>
<dbReference type="RefSeq" id="XP_031575200.1">
    <property type="nucleotide sequence ID" value="XM_031719340.1"/>
</dbReference>
<feature type="compositionally biased region" description="Basic and acidic residues" evidence="1">
    <location>
        <begin position="300"/>
        <end position="310"/>
    </location>
</feature>
<organism evidence="2 3">
    <name type="scientific">Actinia tenebrosa</name>
    <name type="common">Australian red waratah sea anemone</name>
    <dbReference type="NCBI Taxonomy" id="6105"/>
    <lineage>
        <taxon>Eukaryota</taxon>
        <taxon>Metazoa</taxon>
        <taxon>Cnidaria</taxon>
        <taxon>Anthozoa</taxon>
        <taxon>Hexacorallia</taxon>
        <taxon>Actiniaria</taxon>
        <taxon>Actiniidae</taxon>
        <taxon>Actinia</taxon>
    </lineage>
</organism>
<feature type="compositionally biased region" description="Basic and acidic residues" evidence="1">
    <location>
        <begin position="1043"/>
        <end position="1054"/>
    </location>
</feature>
<feature type="compositionally biased region" description="Basic and acidic residues" evidence="1">
    <location>
        <begin position="317"/>
        <end position="328"/>
    </location>
</feature>
<feature type="compositionally biased region" description="Basic and acidic residues" evidence="1">
    <location>
        <begin position="415"/>
        <end position="439"/>
    </location>
</feature>
<feature type="compositionally biased region" description="Basic residues" evidence="1">
    <location>
        <begin position="256"/>
        <end position="265"/>
    </location>
</feature>
<dbReference type="InParanoid" id="A0A6P8JFX4"/>
<sequence>MKTSTASGISHKTNISTSAVNAKALPSVYVSLTRLMPAKMPDIAKKQYYNLVKSSGLMSGIPAENTTWDGLSPEATPERELEKTSRDSKLLTPATQTQLQLSPVDLDADNQDLSKEPWSDSPDPYPSPKSPANDENIESDGWFTSSKVNRPWPFEHEVDKLLCRNPVVPCDNEVEAIMARQNCEVSKHTPDIPIHRPHPSSGLLQTIIIPLKPVDKVPSTLDVCREESPVFERNGIWTTPGRKPSMEKANGAAGKKGLKRKRGIPKKQEKVSGLTNSVDLRNLSGEFESASPLANSVQATERESTEEPERKCKKRTLKSDTELLGEKRSAKKRSRPKKRRRMHSVEVPALNHTGDLNSSDESAKSNLFCQPDAEQNEIRGEEETSQSKGRKSEVRKRTIDCVNSTAHELLQVSREMQEQKSLEKREDNLNPKIVDDTAHGSENPNEQTPVLIDIESSSSEGSDLHSSQLKFEQIPVDDDEQVRETPVTTPKKWLIAVEIESSPLIKSFELNNEENGAESLPKTTVFLQDQGEKRQLSSNSESIQRDQIIIESLSSEGCDLNSTSELTEQIPVEENDEQVRETPVTTPRKWLTAFEIEGSPLIESIELNDEQNGAESFPKTTVFLQDQDEKRRLFSNSVSNNDINGSIQQDLLIIESSSSEGSDLNSTSQLTVDHIPVEDDERVRETLVTTPRKWLSAVKIESSPLIKSLELSDEQNGAESLPKKTVFLQDQGEKRQLSSNSVSSNESIQRDRLSSYKKELFPDKELSTSINVSKCKFRNRKSSEQSTTDTRISLRPQETRLSTSSIEDVPVSKKEDRCRECQENFGRKACPALKGLSVVCERLPNTVLGKKDRGSLLLERSASNENTGNEITEGQEVSKLSLSIEPGFQAIKSSLLTRNRGLPILSLNGKDKNLAQRQNELLEEEVYSIPCSPLETSRSPAFERGQRKYSSSSIERSSRSDRPGNGTIGSTEKSNILRTNLEGKKLFKKSSSRLKKSSKNNSLPQEHNQTLCSKISNTSLLDGTVRLIPCSPVQDAQISTLWKKRERDGKERRNSTASSETSPRHGKSPDMISSLNGFKSPVPLKDLVVKCDRLAAGNYDVVKSPENLLVELPKPKRKRKRQKVNLEKKAIDIKKKAGKTGEKQKRKSKSNKTEKPRKKRKLSIPDHYRSYKPCQLSTISHTNMRYRVAFNLWPQKFTGALDRINQRLFNQNSFWNSLG</sequence>
<reference evidence="3" key="1">
    <citation type="submission" date="2025-08" db="UniProtKB">
        <authorList>
            <consortium name="RefSeq"/>
        </authorList>
    </citation>
    <scope>IDENTIFICATION</scope>
    <source>
        <tissue evidence="3">Tentacle</tissue>
    </source>
</reference>
<feature type="compositionally biased region" description="Basic residues" evidence="1">
    <location>
        <begin position="329"/>
        <end position="342"/>
    </location>
</feature>
<protein>
    <submittedName>
        <fullName evidence="3">Uncharacterized protein LOC116308833</fullName>
    </submittedName>
</protein>
<feature type="region of interest" description="Disordered" evidence="1">
    <location>
        <begin position="1041"/>
        <end position="1077"/>
    </location>
</feature>
<feature type="compositionally biased region" description="Basic and acidic residues" evidence="1">
    <location>
        <begin position="76"/>
        <end position="89"/>
    </location>
</feature>
<feature type="compositionally biased region" description="Low complexity" evidence="1">
    <location>
        <begin position="451"/>
        <end position="467"/>
    </location>
</feature>
<keyword evidence="2" id="KW-1185">Reference proteome</keyword>
<dbReference type="KEGG" id="aten:116308833"/>
<feature type="compositionally biased region" description="Basic and acidic residues" evidence="1">
    <location>
        <begin position="390"/>
        <end position="399"/>
    </location>
</feature>
<feature type="region of interest" description="Disordered" evidence="1">
    <location>
        <begin position="937"/>
        <end position="1008"/>
    </location>
</feature>
<evidence type="ECO:0000256" key="1">
    <source>
        <dbReference type="SAM" id="MobiDB-lite"/>
    </source>
</evidence>
<dbReference type="Proteomes" id="UP000515163">
    <property type="component" value="Unplaced"/>
</dbReference>
<feature type="region of interest" description="Disordered" evidence="1">
    <location>
        <begin position="1112"/>
        <end position="1166"/>
    </location>
</feature>
<feature type="region of interest" description="Disordered" evidence="1">
    <location>
        <begin position="234"/>
        <end position="467"/>
    </location>
</feature>
<evidence type="ECO:0000313" key="2">
    <source>
        <dbReference type="Proteomes" id="UP000515163"/>
    </source>
</evidence>
<feature type="compositionally biased region" description="Polar residues" evidence="1">
    <location>
        <begin position="968"/>
        <end position="978"/>
    </location>
</feature>
<dbReference type="AlphaFoldDB" id="A0A6P8JFX4"/>
<feature type="compositionally biased region" description="Polar residues" evidence="1">
    <location>
        <begin position="354"/>
        <end position="368"/>
    </location>
</feature>
<proteinExistence type="predicted"/>
<dbReference type="GeneID" id="116308833"/>
<gene>
    <name evidence="3" type="primary">LOC116308833</name>
</gene>